<dbReference type="STRING" id="177437.HRM2_36860"/>
<sequence>MGATGIKPGEEMIVSPYTMSASAVAPLVYNAIPIFAGVWIYQVRIIGRTKNRHIINSSFMSAIDLHGKDPGGPF</sequence>
<dbReference type="HOGENOM" id="CLU_2681657_0_0_7"/>
<dbReference type="GO" id="GO:0008483">
    <property type="term" value="F:transaminase activity"/>
    <property type="evidence" value="ECO:0007669"/>
    <property type="project" value="UniProtKB-KW"/>
</dbReference>
<proteinExistence type="predicted"/>
<gene>
    <name evidence="2" type="ordered locus">HRM2_36860</name>
</gene>
<keyword evidence="2" id="KW-0032">Aminotransferase</keyword>
<dbReference type="EMBL" id="CP001087">
    <property type="protein sequence ID" value="ACN16744.1"/>
    <property type="molecule type" value="Genomic_DNA"/>
</dbReference>
<dbReference type="AlphaFoldDB" id="C0QA26"/>
<dbReference type="Proteomes" id="UP000000442">
    <property type="component" value="Chromosome"/>
</dbReference>
<keyword evidence="1" id="KW-1133">Transmembrane helix</keyword>
<keyword evidence="2" id="KW-0808">Transferase</keyword>
<dbReference type="KEGG" id="dat:HRM2_36860"/>
<protein>
    <submittedName>
        <fullName evidence="2">Pyridoxal-phosphate-dependent aminotransferase</fullName>
    </submittedName>
</protein>
<keyword evidence="1" id="KW-0812">Transmembrane</keyword>
<organism evidence="2 3">
    <name type="scientific">Desulforapulum autotrophicum (strain ATCC 43914 / DSM 3382 / VKM B-1955 / HRM2)</name>
    <name type="common">Desulfobacterium autotrophicum</name>
    <dbReference type="NCBI Taxonomy" id="177437"/>
    <lineage>
        <taxon>Bacteria</taxon>
        <taxon>Pseudomonadati</taxon>
        <taxon>Thermodesulfobacteriota</taxon>
        <taxon>Desulfobacteria</taxon>
        <taxon>Desulfobacterales</taxon>
        <taxon>Desulfobacteraceae</taxon>
        <taxon>Desulforapulum</taxon>
    </lineage>
</organism>
<keyword evidence="1" id="KW-0472">Membrane</keyword>
<evidence type="ECO:0000313" key="2">
    <source>
        <dbReference type="EMBL" id="ACN16744.1"/>
    </source>
</evidence>
<reference evidence="2 3" key="1">
    <citation type="journal article" date="2009" name="Environ. Microbiol.">
        <title>Genome sequence of Desulfobacterium autotrophicum HRM2, a marine sulfate reducer oxidizing organic carbon completely to carbon dioxide.</title>
        <authorList>
            <person name="Strittmatter A.W."/>
            <person name="Liesegang H."/>
            <person name="Rabus R."/>
            <person name="Decker I."/>
            <person name="Amann J."/>
            <person name="Andres S."/>
            <person name="Henne A."/>
            <person name="Fricke W.F."/>
            <person name="Martinez-Arias R."/>
            <person name="Bartels D."/>
            <person name="Goesmann A."/>
            <person name="Krause L."/>
            <person name="Puehler A."/>
            <person name="Klenk H.P."/>
            <person name="Richter M."/>
            <person name="Schuler M."/>
            <person name="Gloeckner F.O."/>
            <person name="Meyerdierks A."/>
            <person name="Gottschalk G."/>
            <person name="Amann R."/>
        </authorList>
    </citation>
    <scope>NUCLEOTIDE SEQUENCE [LARGE SCALE GENOMIC DNA]</scope>
    <source>
        <strain evidence="3">ATCC 43914 / DSM 3382 / HRM2</strain>
    </source>
</reference>
<feature type="transmembrane region" description="Helical" evidence="1">
    <location>
        <begin position="20"/>
        <end position="41"/>
    </location>
</feature>
<accession>C0QA26</accession>
<evidence type="ECO:0000256" key="1">
    <source>
        <dbReference type="SAM" id="Phobius"/>
    </source>
</evidence>
<name>C0QA26_DESAH</name>
<evidence type="ECO:0000313" key="3">
    <source>
        <dbReference type="Proteomes" id="UP000000442"/>
    </source>
</evidence>
<keyword evidence="3" id="KW-1185">Reference proteome</keyword>